<dbReference type="RefSeq" id="WP_376999455.1">
    <property type="nucleotide sequence ID" value="NZ_JBHSQE010000001.1"/>
</dbReference>
<dbReference type="EMBL" id="JBHSQE010000001">
    <property type="protein sequence ID" value="MFC6145630.1"/>
    <property type="molecule type" value="Genomic_DNA"/>
</dbReference>
<accession>A0ABW1QAP4</accession>
<protein>
    <submittedName>
        <fullName evidence="2">Uncharacterized protein</fullName>
    </submittedName>
</protein>
<dbReference type="Proteomes" id="UP001596244">
    <property type="component" value="Unassembled WGS sequence"/>
</dbReference>
<reference evidence="3" key="1">
    <citation type="journal article" date="2019" name="Int. J. Syst. Evol. Microbiol.">
        <title>The Global Catalogue of Microorganisms (GCM) 10K type strain sequencing project: providing services to taxonomists for standard genome sequencing and annotation.</title>
        <authorList>
            <consortium name="The Broad Institute Genomics Platform"/>
            <consortium name="The Broad Institute Genome Sequencing Center for Infectious Disease"/>
            <person name="Wu L."/>
            <person name="Ma J."/>
        </authorList>
    </citation>
    <scope>NUCLEOTIDE SEQUENCE [LARGE SCALE GENOMIC DNA]</scope>
    <source>
        <strain evidence="3">CCUG 51943</strain>
    </source>
</reference>
<gene>
    <name evidence="2" type="ORF">ACFPUZ_02240</name>
</gene>
<keyword evidence="3" id="KW-1185">Reference proteome</keyword>
<evidence type="ECO:0000313" key="3">
    <source>
        <dbReference type="Proteomes" id="UP001596244"/>
    </source>
</evidence>
<evidence type="ECO:0000313" key="2">
    <source>
        <dbReference type="EMBL" id="MFC6145630.1"/>
    </source>
</evidence>
<keyword evidence="1" id="KW-0472">Membrane</keyword>
<proteinExistence type="predicted"/>
<feature type="transmembrane region" description="Helical" evidence="1">
    <location>
        <begin position="147"/>
        <end position="167"/>
    </location>
</feature>
<comment type="caution">
    <text evidence="2">The sequence shown here is derived from an EMBL/GenBank/DDBJ whole genome shotgun (WGS) entry which is preliminary data.</text>
</comment>
<keyword evidence="1" id="KW-0812">Transmembrane</keyword>
<organism evidence="2 3">
    <name type="scientific">Corynebacterium nasicanis</name>
    <dbReference type="NCBI Taxonomy" id="1448267"/>
    <lineage>
        <taxon>Bacteria</taxon>
        <taxon>Bacillati</taxon>
        <taxon>Actinomycetota</taxon>
        <taxon>Actinomycetes</taxon>
        <taxon>Mycobacteriales</taxon>
        <taxon>Corynebacteriaceae</taxon>
        <taxon>Corynebacterium</taxon>
    </lineage>
</organism>
<keyword evidence="1" id="KW-1133">Transmembrane helix</keyword>
<name>A0ABW1QAP4_9CORY</name>
<sequence length="168" mass="18141">MHYTSWDRSDVDRPVLLAEGGPEVLARFGKDTAEVDGATWTLVFDAASGATATLIDVPVLTAEANFKKDKSIPVNIGTRSFVLVNEASNNWIIDDENGNKVAQFSGGNNGVRQAILEFEGETDLPRDAVVGLSWMARLLLEQRLSRSSTAVIATLALMTLAAILAFLF</sequence>
<evidence type="ECO:0000256" key="1">
    <source>
        <dbReference type="SAM" id="Phobius"/>
    </source>
</evidence>